<gene>
    <name evidence="8" type="ORF">Bca52824_008026</name>
</gene>
<dbReference type="SUPFAM" id="SSF47459">
    <property type="entry name" value="HLH, helix-loop-helix DNA-binding domain"/>
    <property type="match status" value="1"/>
</dbReference>
<dbReference type="GO" id="GO:0046983">
    <property type="term" value="F:protein dimerization activity"/>
    <property type="evidence" value="ECO:0007669"/>
    <property type="project" value="InterPro"/>
</dbReference>
<accession>A0A8X8B8G1</accession>
<dbReference type="FunFam" id="4.10.280.10:FF:000046">
    <property type="entry name" value="Transcription factor bHLH83"/>
    <property type="match status" value="1"/>
</dbReference>
<dbReference type="CDD" id="cd11454">
    <property type="entry name" value="bHLH_AtIND_like"/>
    <property type="match status" value="1"/>
</dbReference>
<protein>
    <recommendedName>
        <fullName evidence="7">BHLH domain-containing protein</fullName>
    </recommendedName>
</protein>
<dbReference type="EMBL" id="JAAMPC010000002">
    <property type="protein sequence ID" value="KAG2325298.1"/>
    <property type="molecule type" value="Genomic_DNA"/>
</dbReference>
<keyword evidence="5" id="KW-0539">Nucleus</keyword>
<feature type="region of interest" description="Disordered" evidence="6">
    <location>
        <begin position="1"/>
        <end position="70"/>
    </location>
</feature>
<dbReference type="GO" id="GO:0005634">
    <property type="term" value="C:nucleus"/>
    <property type="evidence" value="ECO:0007669"/>
    <property type="project" value="UniProtKB-SubCell"/>
</dbReference>
<evidence type="ECO:0000256" key="4">
    <source>
        <dbReference type="ARBA" id="ARBA00023163"/>
    </source>
</evidence>
<dbReference type="GO" id="GO:0003700">
    <property type="term" value="F:DNA-binding transcription factor activity"/>
    <property type="evidence" value="ECO:0007669"/>
    <property type="project" value="InterPro"/>
</dbReference>
<keyword evidence="4" id="KW-0804">Transcription</keyword>
<sequence length="303" mass="33136">MALVNDHLNEPNYISKPNSSSEDLSAQKNYGLDHADVAYAGGEGGGSASSSSTMNSDHQQNHQGFLFYPPNETIEDHNSLMDFNTSSYLSFDRHRSFVPPPLVLDGNMSYGYTGWSHNQFDSTISPRVVKTPNYFETSSSFGLIKPVTNHGNGDWLHSDSSIVNTSSRHESTSPKPAGSKRPCTGENNQSLKKPCSGAKGKKAKPKPTASPKDPQSLAAKNRRERISERLKVLQELVPNGTKVDLVTMLEKAIGYVKFLQLQVKVLAADEFWPAQGQKAPNISQVKEAIDAILSSSQPDRNSN</sequence>
<dbReference type="InterPro" id="IPR036638">
    <property type="entry name" value="HLH_DNA-bd_sf"/>
</dbReference>
<evidence type="ECO:0000256" key="5">
    <source>
        <dbReference type="ARBA" id="ARBA00023242"/>
    </source>
</evidence>
<comment type="subcellular location">
    <subcellularLocation>
        <location evidence="1">Nucleus</location>
    </subcellularLocation>
</comment>
<dbReference type="GO" id="GO:0003677">
    <property type="term" value="F:DNA binding"/>
    <property type="evidence" value="ECO:0007669"/>
    <property type="project" value="UniProtKB-KW"/>
</dbReference>
<feature type="compositionally biased region" description="Polar residues" evidence="6">
    <location>
        <begin position="53"/>
        <end position="63"/>
    </location>
</feature>
<evidence type="ECO:0000256" key="2">
    <source>
        <dbReference type="ARBA" id="ARBA00023015"/>
    </source>
</evidence>
<dbReference type="OrthoDB" id="687495at2759"/>
<proteinExistence type="predicted"/>
<dbReference type="SMART" id="SM00353">
    <property type="entry name" value="HLH"/>
    <property type="match status" value="1"/>
</dbReference>
<feature type="domain" description="BHLH" evidence="7">
    <location>
        <begin position="210"/>
        <end position="259"/>
    </location>
</feature>
<evidence type="ECO:0000256" key="1">
    <source>
        <dbReference type="ARBA" id="ARBA00004123"/>
    </source>
</evidence>
<dbReference type="InterPro" id="IPR045843">
    <property type="entry name" value="IND-like"/>
</dbReference>
<dbReference type="InterPro" id="IPR011598">
    <property type="entry name" value="bHLH_dom"/>
</dbReference>
<dbReference type="AlphaFoldDB" id="A0A8X8B8G1"/>
<dbReference type="Gene3D" id="4.10.280.10">
    <property type="entry name" value="Helix-loop-helix DNA-binding domain"/>
    <property type="match status" value="1"/>
</dbReference>
<keyword evidence="2" id="KW-0805">Transcription regulation</keyword>
<comment type="caution">
    <text evidence="8">The sequence shown here is derived from an EMBL/GenBank/DDBJ whole genome shotgun (WGS) entry which is preliminary data.</text>
</comment>
<evidence type="ECO:0000256" key="3">
    <source>
        <dbReference type="ARBA" id="ARBA00023125"/>
    </source>
</evidence>
<dbReference type="Pfam" id="PF00010">
    <property type="entry name" value="HLH"/>
    <property type="match status" value="1"/>
</dbReference>
<keyword evidence="3" id="KW-0238">DNA-binding</keyword>
<evidence type="ECO:0000256" key="6">
    <source>
        <dbReference type="SAM" id="MobiDB-lite"/>
    </source>
</evidence>
<dbReference type="Proteomes" id="UP000886595">
    <property type="component" value="Unassembled WGS sequence"/>
</dbReference>
<keyword evidence="9" id="KW-1185">Reference proteome</keyword>
<name>A0A8X8B8G1_BRACI</name>
<dbReference type="PROSITE" id="PS50888">
    <property type="entry name" value="BHLH"/>
    <property type="match status" value="1"/>
</dbReference>
<evidence type="ECO:0000259" key="7">
    <source>
        <dbReference type="PROSITE" id="PS50888"/>
    </source>
</evidence>
<dbReference type="GO" id="GO:0048766">
    <property type="term" value="P:root hair initiation"/>
    <property type="evidence" value="ECO:0007669"/>
    <property type="project" value="UniProtKB-ARBA"/>
</dbReference>
<evidence type="ECO:0000313" key="8">
    <source>
        <dbReference type="EMBL" id="KAG2325298.1"/>
    </source>
</evidence>
<reference evidence="8 9" key="1">
    <citation type="submission" date="2020-02" db="EMBL/GenBank/DDBJ databases">
        <authorList>
            <person name="Ma Q."/>
            <person name="Huang Y."/>
            <person name="Song X."/>
            <person name="Pei D."/>
        </authorList>
    </citation>
    <scope>NUCLEOTIDE SEQUENCE [LARGE SCALE GENOMIC DNA]</scope>
    <source>
        <strain evidence="8">Sxm20200214</strain>
        <tissue evidence="8">Leaf</tissue>
    </source>
</reference>
<feature type="compositionally biased region" description="Polar residues" evidence="6">
    <location>
        <begin position="15"/>
        <end position="28"/>
    </location>
</feature>
<dbReference type="PANTHER" id="PTHR45914">
    <property type="entry name" value="TRANSCRIPTION FACTOR HEC3-RELATED"/>
    <property type="match status" value="1"/>
</dbReference>
<feature type="region of interest" description="Disordered" evidence="6">
    <location>
        <begin position="155"/>
        <end position="222"/>
    </location>
</feature>
<organism evidence="8 9">
    <name type="scientific">Brassica carinata</name>
    <name type="common">Ethiopian mustard</name>
    <name type="synonym">Abyssinian cabbage</name>
    <dbReference type="NCBI Taxonomy" id="52824"/>
    <lineage>
        <taxon>Eukaryota</taxon>
        <taxon>Viridiplantae</taxon>
        <taxon>Streptophyta</taxon>
        <taxon>Embryophyta</taxon>
        <taxon>Tracheophyta</taxon>
        <taxon>Spermatophyta</taxon>
        <taxon>Magnoliopsida</taxon>
        <taxon>eudicotyledons</taxon>
        <taxon>Gunneridae</taxon>
        <taxon>Pentapetalae</taxon>
        <taxon>rosids</taxon>
        <taxon>malvids</taxon>
        <taxon>Brassicales</taxon>
        <taxon>Brassicaceae</taxon>
        <taxon>Brassiceae</taxon>
        <taxon>Brassica</taxon>
    </lineage>
</organism>
<dbReference type="PANTHER" id="PTHR45914:SF59">
    <property type="entry name" value="TRANSCRIPTION FACTOR BHLH83-LIKE"/>
    <property type="match status" value="1"/>
</dbReference>
<evidence type="ECO:0000313" key="9">
    <source>
        <dbReference type="Proteomes" id="UP000886595"/>
    </source>
</evidence>